<feature type="region of interest" description="Disordered" evidence="1">
    <location>
        <begin position="1"/>
        <end position="260"/>
    </location>
</feature>
<feature type="compositionally biased region" description="Basic and acidic residues" evidence="1">
    <location>
        <begin position="164"/>
        <end position="173"/>
    </location>
</feature>
<protein>
    <recommendedName>
        <fullName evidence="2">NADAR domain-containing protein</fullName>
    </recommendedName>
</protein>
<feature type="region of interest" description="Disordered" evidence="1">
    <location>
        <begin position="419"/>
        <end position="447"/>
    </location>
</feature>
<feature type="domain" description="NADAR" evidence="2">
    <location>
        <begin position="270"/>
        <end position="419"/>
    </location>
</feature>
<feature type="compositionally biased region" description="Basic residues" evidence="1">
    <location>
        <begin position="27"/>
        <end position="43"/>
    </location>
</feature>
<evidence type="ECO:0000256" key="1">
    <source>
        <dbReference type="SAM" id="MobiDB-lite"/>
    </source>
</evidence>
<evidence type="ECO:0000313" key="4">
    <source>
        <dbReference type="Proteomes" id="UP000507470"/>
    </source>
</evidence>
<feature type="compositionally biased region" description="Basic residues" evidence="1">
    <location>
        <begin position="181"/>
        <end position="192"/>
    </location>
</feature>
<feature type="compositionally biased region" description="Polar residues" evidence="1">
    <location>
        <begin position="230"/>
        <end position="254"/>
    </location>
</feature>
<keyword evidence="4" id="KW-1185">Reference proteome</keyword>
<name>A0A6J8EIR4_MYTCO</name>
<organism evidence="3 4">
    <name type="scientific">Mytilus coruscus</name>
    <name type="common">Sea mussel</name>
    <dbReference type="NCBI Taxonomy" id="42192"/>
    <lineage>
        <taxon>Eukaryota</taxon>
        <taxon>Metazoa</taxon>
        <taxon>Spiralia</taxon>
        <taxon>Lophotrochozoa</taxon>
        <taxon>Mollusca</taxon>
        <taxon>Bivalvia</taxon>
        <taxon>Autobranchia</taxon>
        <taxon>Pteriomorphia</taxon>
        <taxon>Mytilida</taxon>
        <taxon>Mytiloidea</taxon>
        <taxon>Mytilidae</taxon>
        <taxon>Mytilinae</taxon>
        <taxon>Mytilus</taxon>
    </lineage>
</organism>
<evidence type="ECO:0000259" key="2">
    <source>
        <dbReference type="Pfam" id="PF08719"/>
    </source>
</evidence>
<feature type="compositionally biased region" description="Basic and acidic residues" evidence="1">
    <location>
        <begin position="1"/>
        <end position="17"/>
    </location>
</feature>
<feature type="compositionally biased region" description="Low complexity" evidence="1">
    <location>
        <begin position="207"/>
        <end position="216"/>
    </location>
</feature>
<sequence length="447" mass="52734">MEPQEGKKRNTTGKRENSYSADVYTPAKRHRKDRQVQNRHHRHERSEGRNSLAGFEDNQISGRTERSNSWSAYVDNQASTNTKRRDNWSFGEDSHTLKRRDSCPSIKNNHSNMNTETDDNWSTRQDKQSPRNTERHGSLSVSKDKQSPRSSEIHGSWSASKDGQSLRRSERGDSWSSSKDKHTRRSPSKRGSRSSSKDKHTRRSSGGRDSWSSRTDIQPPRRTERRHQNWSDNKWNPTSRRTSKRSSWPTSKDNQTPRRYDTANDTEFEFFWKSHSPYSQWYLSNFTVDGITFNCTEQYMMYSKAILFKDKETAYEILEEHEPREHKKLGRKVKNFDQHTWDDNCMDIVICGNKAKFEQNKDLMRTILKTFPKTLAEASPFDRIWGIGLSADDPRALNKETWKGKNLLGHALTKIRDRFIEREKGKQQKKRTDEKHRNRKNKEEERE</sequence>
<gene>
    <name evidence="3" type="ORF">MCOR_51918</name>
</gene>
<feature type="compositionally biased region" description="Polar residues" evidence="1">
    <location>
        <begin position="58"/>
        <end position="81"/>
    </location>
</feature>
<feature type="compositionally biased region" description="Basic and acidic residues" evidence="1">
    <location>
        <begin position="124"/>
        <end position="147"/>
    </location>
</feature>
<dbReference type="OrthoDB" id="206452at2759"/>
<dbReference type="EMBL" id="CACVKT020009046">
    <property type="protein sequence ID" value="CAC5419602.1"/>
    <property type="molecule type" value="Genomic_DNA"/>
</dbReference>
<dbReference type="Proteomes" id="UP000507470">
    <property type="component" value="Unassembled WGS sequence"/>
</dbReference>
<dbReference type="NCBIfam" id="TIGR02464">
    <property type="entry name" value="ribofla_fusion"/>
    <property type="match status" value="1"/>
</dbReference>
<dbReference type="InterPro" id="IPR037238">
    <property type="entry name" value="YbiA-like_sf"/>
</dbReference>
<feature type="compositionally biased region" description="Polar residues" evidence="1">
    <location>
        <begin position="105"/>
        <end position="123"/>
    </location>
</feature>
<evidence type="ECO:0000313" key="3">
    <source>
        <dbReference type="EMBL" id="CAC5419602.1"/>
    </source>
</evidence>
<proteinExistence type="predicted"/>
<dbReference type="Pfam" id="PF08719">
    <property type="entry name" value="NADAR"/>
    <property type="match status" value="1"/>
</dbReference>
<feature type="compositionally biased region" description="Basic and acidic residues" evidence="1">
    <location>
        <begin position="219"/>
        <end position="229"/>
    </location>
</feature>
<accession>A0A6J8EIR4</accession>
<reference evidence="3 4" key="1">
    <citation type="submission" date="2020-06" db="EMBL/GenBank/DDBJ databases">
        <authorList>
            <person name="Li R."/>
            <person name="Bekaert M."/>
        </authorList>
    </citation>
    <scope>NUCLEOTIDE SEQUENCE [LARGE SCALE GENOMIC DNA]</scope>
    <source>
        <strain evidence="4">wild</strain>
    </source>
</reference>
<dbReference type="AlphaFoldDB" id="A0A6J8EIR4"/>
<dbReference type="InterPro" id="IPR012816">
    <property type="entry name" value="NADAR"/>
</dbReference>
<dbReference type="Gene3D" id="1.10.357.40">
    <property type="entry name" value="YbiA-like"/>
    <property type="match status" value="1"/>
</dbReference>
<dbReference type="SUPFAM" id="SSF143990">
    <property type="entry name" value="YbiA-like"/>
    <property type="match status" value="1"/>
</dbReference>
<feature type="compositionally biased region" description="Basic and acidic residues" evidence="1">
    <location>
        <begin position="83"/>
        <end position="102"/>
    </location>
</feature>
<dbReference type="CDD" id="cd15457">
    <property type="entry name" value="NADAR"/>
    <property type="match status" value="1"/>
</dbReference>